<evidence type="ECO:0000256" key="1">
    <source>
        <dbReference type="ARBA" id="ARBA00004123"/>
    </source>
</evidence>
<keyword evidence="7" id="KW-0804">Transcription</keyword>
<evidence type="ECO:0000256" key="4">
    <source>
        <dbReference type="ARBA" id="ARBA00022574"/>
    </source>
</evidence>
<keyword evidence="8" id="KW-0539">Nucleus</keyword>
<dbReference type="FunFam" id="2.130.10.10:FF:000056">
    <property type="entry name" value="Polycomb protein eed"/>
    <property type="match status" value="1"/>
</dbReference>
<sequence length="446" mass="50800">MSRDQLSFSFVVVVVVVKMSDSEGSSTLSGSKRPRHSLSQDGSGDDNDDMSSTTSATIDDTIPSETPPQNNTRRYGRGKNRFRKSKLQYKLVNYLKEDHGQPIFGVQVNYNHKEGEPIIFATVGSNRVGIYECHENGKIKLLQAYADPSTEENFYCCAWTFDDVTGQPLLATGGMRGIIRIISPVSMQCIKNFIGHGNAVNELRFHPKYPNMMLSVSKDHALRIWNIKTDICVAIFGGVDGHRDEVLSADFNIDGSFIVSCGMDHSLKIWNLKTDAIIKAMKDSYTYNSTKNNRPFPTVSNHYPDFSTRDIHRNYVDCVRWLGRFILSKSCENCIVCWKPGHLNQTDLKHSDSTTTILHRFEYRECDIWYMRFSMDYWQKVMALGNQVGRLFVWDMDVDDPTMSRCTVLINSKCTTAIRQTAFSRDGSILLSVCDDGTIWRWDRVK</sequence>
<evidence type="ECO:0000256" key="2">
    <source>
        <dbReference type="ARBA" id="ARBA00008075"/>
    </source>
</evidence>
<comment type="subcellular location">
    <subcellularLocation>
        <location evidence="1">Nucleus</location>
    </subcellularLocation>
</comment>
<feature type="repeat" description="WD" evidence="9">
    <location>
        <begin position="193"/>
        <end position="235"/>
    </location>
</feature>
<name>A0A6P7SRY9_9MOLL</name>
<feature type="region of interest" description="Disordered" evidence="10">
    <location>
        <begin position="23"/>
        <end position="79"/>
    </location>
</feature>
<dbReference type="KEGG" id="osn:115215613"/>
<dbReference type="PROSITE" id="PS50294">
    <property type="entry name" value="WD_REPEATS_REGION"/>
    <property type="match status" value="2"/>
</dbReference>
<evidence type="ECO:0000256" key="6">
    <source>
        <dbReference type="ARBA" id="ARBA00023015"/>
    </source>
</evidence>
<dbReference type="GO" id="GO:0005634">
    <property type="term" value="C:nucleus"/>
    <property type="evidence" value="ECO:0007669"/>
    <property type="project" value="UniProtKB-SubCell"/>
</dbReference>
<dbReference type="Gene3D" id="2.130.10.10">
    <property type="entry name" value="YVTN repeat-like/Quinoprotein amine dehydrogenase"/>
    <property type="match status" value="1"/>
</dbReference>
<keyword evidence="11" id="KW-1185">Reference proteome</keyword>
<feature type="compositionally biased region" description="Low complexity" evidence="10">
    <location>
        <begin position="50"/>
        <end position="64"/>
    </location>
</feature>
<dbReference type="Pfam" id="PF00400">
    <property type="entry name" value="WD40"/>
    <property type="match status" value="3"/>
</dbReference>
<evidence type="ECO:0000256" key="9">
    <source>
        <dbReference type="PROSITE-ProRule" id="PRU00221"/>
    </source>
</evidence>
<protein>
    <submittedName>
        <fullName evidence="12">Polycomb protein EED</fullName>
    </submittedName>
</protein>
<keyword evidence="5" id="KW-0677">Repeat</keyword>
<proteinExistence type="inferred from homology"/>
<keyword evidence="4 9" id="KW-0853">WD repeat</keyword>
<feature type="compositionally biased region" description="Low complexity" evidence="10">
    <location>
        <begin position="23"/>
        <end position="42"/>
    </location>
</feature>
<dbReference type="AlphaFoldDB" id="A0A6P7SRY9"/>
<keyword evidence="6" id="KW-0805">Transcription regulation</keyword>
<dbReference type="InterPro" id="IPR051243">
    <property type="entry name" value="PcG_WD-repeat"/>
</dbReference>
<dbReference type="InterPro" id="IPR019775">
    <property type="entry name" value="WD40_repeat_CS"/>
</dbReference>
<dbReference type="RefSeq" id="XP_029640696.1">
    <property type="nucleotide sequence ID" value="XM_029784836.2"/>
</dbReference>
<reference evidence="12" key="1">
    <citation type="submission" date="2025-08" db="UniProtKB">
        <authorList>
            <consortium name="RefSeq"/>
        </authorList>
    </citation>
    <scope>IDENTIFICATION</scope>
</reference>
<evidence type="ECO:0000313" key="11">
    <source>
        <dbReference type="Proteomes" id="UP000515154"/>
    </source>
</evidence>
<dbReference type="InterPro" id="IPR015943">
    <property type="entry name" value="WD40/YVTN_repeat-like_dom_sf"/>
</dbReference>
<dbReference type="InterPro" id="IPR001680">
    <property type="entry name" value="WD40_rpt"/>
</dbReference>
<dbReference type="Proteomes" id="UP000515154">
    <property type="component" value="Linkage group LG9"/>
</dbReference>
<organism evidence="11 12">
    <name type="scientific">Octopus sinensis</name>
    <name type="common">East Asian common octopus</name>
    <dbReference type="NCBI Taxonomy" id="2607531"/>
    <lineage>
        <taxon>Eukaryota</taxon>
        <taxon>Metazoa</taxon>
        <taxon>Spiralia</taxon>
        <taxon>Lophotrochozoa</taxon>
        <taxon>Mollusca</taxon>
        <taxon>Cephalopoda</taxon>
        <taxon>Coleoidea</taxon>
        <taxon>Octopodiformes</taxon>
        <taxon>Octopoda</taxon>
        <taxon>Incirrata</taxon>
        <taxon>Octopodidae</taxon>
        <taxon>Octopus</taxon>
    </lineage>
</organism>
<evidence type="ECO:0000256" key="7">
    <source>
        <dbReference type="ARBA" id="ARBA00023163"/>
    </source>
</evidence>
<dbReference type="InterPro" id="IPR036322">
    <property type="entry name" value="WD40_repeat_dom_sf"/>
</dbReference>
<dbReference type="SUPFAM" id="SSF50978">
    <property type="entry name" value="WD40 repeat-like"/>
    <property type="match status" value="1"/>
</dbReference>
<accession>A0A6P7SRY9</accession>
<evidence type="ECO:0000256" key="5">
    <source>
        <dbReference type="ARBA" id="ARBA00022737"/>
    </source>
</evidence>
<dbReference type="PANTHER" id="PTHR10253">
    <property type="entry name" value="POLYCOMB PROTEIN"/>
    <property type="match status" value="1"/>
</dbReference>
<comment type="similarity">
    <text evidence="2">Belongs to the WD repeat ESC family.</text>
</comment>
<evidence type="ECO:0000256" key="10">
    <source>
        <dbReference type="SAM" id="MobiDB-lite"/>
    </source>
</evidence>
<keyword evidence="3" id="KW-0678">Repressor</keyword>
<dbReference type="SMART" id="SM00320">
    <property type="entry name" value="WD40"/>
    <property type="match status" value="5"/>
</dbReference>
<gene>
    <name evidence="12" type="primary">LOC115215613</name>
</gene>
<evidence type="ECO:0000313" key="12">
    <source>
        <dbReference type="RefSeq" id="XP_029640696.1"/>
    </source>
</evidence>
<evidence type="ECO:0000256" key="8">
    <source>
        <dbReference type="ARBA" id="ARBA00023242"/>
    </source>
</evidence>
<feature type="repeat" description="WD" evidence="9">
    <location>
        <begin position="239"/>
        <end position="280"/>
    </location>
</feature>
<evidence type="ECO:0000256" key="3">
    <source>
        <dbReference type="ARBA" id="ARBA00022491"/>
    </source>
</evidence>
<dbReference type="PROSITE" id="PS50082">
    <property type="entry name" value="WD_REPEATS_2"/>
    <property type="match status" value="2"/>
</dbReference>
<dbReference type="PROSITE" id="PS00678">
    <property type="entry name" value="WD_REPEATS_1"/>
    <property type="match status" value="2"/>
</dbReference>